<sequence length="224" mass="25567">MVLWISCMCTTKNFLPSVYQCENLLFYMIIRPFLNYLHHFMKYVSLNNMHMDNIPTILNHRLQQRESKKLDLWVLVCNSFFERLHHIFCFPRVAVEDIADLQVHRPVGADEHVARRPLHKHRRHRRSAPPEHQLAKQRLTEAGAAGQRSNASDQEFLKPFLPTKISPFSLAHVLLGRQASGRIGEKTQEMVGFCGGFGGGRSEGRRGLRGGCCLSASTIKAGDF</sequence>
<name>A0A0A9GPW0_ARUDO</name>
<dbReference type="AlphaFoldDB" id="A0A0A9GPW0"/>
<evidence type="ECO:0000313" key="2">
    <source>
        <dbReference type="EMBL" id="JAE22703.1"/>
    </source>
</evidence>
<protein>
    <submittedName>
        <fullName evidence="2">Uncharacterized protein</fullName>
    </submittedName>
</protein>
<evidence type="ECO:0000256" key="1">
    <source>
        <dbReference type="SAM" id="MobiDB-lite"/>
    </source>
</evidence>
<proteinExistence type="predicted"/>
<feature type="compositionally biased region" description="Basic residues" evidence="1">
    <location>
        <begin position="115"/>
        <end position="127"/>
    </location>
</feature>
<organism evidence="2">
    <name type="scientific">Arundo donax</name>
    <name type="common">Giant reed</name>
    <name type="synonym">Donax arundinaceus</name>
    <dbReference type="NCBI Taxonomy" id="35708"/>
    <lineage>
        <taxon>Eukaryota</taxon>
        <taxon>Viridiplantae</taxon>
        <taxon>Streptophyta</taxon>
        <taxon>Embryophyta</taxon>
        <taxon>Tracheophyta</taxon>
        <taxon>Spermatophyta</taxon>
        <taxon>Magnoliopsida</taxon>
        <taxon>Liliopsida</taxon>
        <taxon>Poales</taxon>
        <taxon>Poaceae</taxon>
        <taxon>PACMAD clade</taxon>
        <taxon>Arundinoideae</taxon>
        <taxon>Arundineae</taxon>
        <taxon>Arundo</taxon>
    </lineage>
</organism>
<reference evidence="2" key="1">
    <citation type="submission" date="2014-09" db="EMBL/GenBank/DDBJ databases">
        <authorList>
            <person name="Magalhaes I.L.F."/>
            <person name="Oliveira U."/>
            <person name="Santos F.R."/>
            <person name="Vidigal T.H.D.A."/>
            <person name="Brescovit A.D."/>
            <person name="Santos A.J."/>
        </authorList>
    </citation>
    <scope>NUCLEOTIDE SEQUENCE</scope>
    <source>
        <tissue evidence="2">Shoot tissue taken approximately 20 cm above the soil surface</tissue>
    </source>
</reference>
<dbReference type="EMBL" id="GBRH01175193">
    <property type="protein sequence ID" value="JAE22703.1"/>
    <property type="molecule type" value="Transcribed_RNA"/>
</dbReference>
<feature type="region of interest" description="Disordered" evidence="1">
    <location>
        <begin position="112"/>
        <end position="134"/>
    </location>
</feature>
<reference evidence="2" key="2">
    <citation type="journal article" date="2015" name="Data Brief">
        <title>Shoot transcriptome of the giant reed, Arundo donax.</title>
        <authorList>
            <person name="Barrero R.A."/>
            <person name="Guerrero F.D."/>
            <person name="Moolhuijzen P."/>
            <person name="Goolsby J.A."/>
            <person name="Tidwell J."/>
            <person name="Bellgard S.E."/>
            <person name="Bellgard M.I."/>
        </authorList>
    </citation>
    <scope>NUCLEOTIDE SEQUENCE</scope>
    <source>
        <tissue evidence="2">Shoot tissue taken approximately 20 cm above the soil surface</tissue>
    </source>
</reference>
<accession>A0A0A9GPW0</accession>